<evidence type="ECO:0000256" key="2">
    <source>
        <dbReference type="ARBA" id="ARBA00013242"/>
    </source>
</evidence>
<dbReference type="KEGG" id="mis:MICPUN_80332"/>
<sequence>MADAGEAEADSYQKLRQIYRDIQAGAKAFLAAEYRMCLAFLAVFGVAMIFFIGTLTAFSFFVGGITSMVSGYIGMMIAVFTNARCT</sequence>
<dbReference type="OrthoDB" id="5210at2759"/>
<keyword evidence="12" id="KW-1185">Reference proteome</keyword>
<evidence type="ECO:0000256" key="10">
    <source>
        <dbReference type="SAM" id="Phobius"/>
    </source>
</evidence>
<keyword evidence="3" id="KW-0813">Transport</keyword>
<proteinExistence type="predicted"/>
<dbReference type="Pfam" id="PF03030">
    <property type="entry name" value="H_PPase"/>
    <property type="match status" value="1"/>
</dbReference>
<gene>
    <name evidence="11" type="ORF">MICPUN_80332</name>
</gene>
<keyword evidence="8" id="KW-0406">Ion transport</keyword>
<dbReference type="GO" id="GO:0004427">
    <property type="term" value="F:inorganic diphosphate phosphatase activity"/>
    <property type="evidence" value="ECO:0007669"/>
    <property type="project" value="InterPro"/>
</dbReference>
<keyword evidence="6" id="KW-1278">Translocase</keyword>
<evidence type="ECO:0000256" key="3">
    <source>
        <dbReference type="ARBA" id="ARBA00022448"/>
    </source>
</evidence>
<reference evidence="11 12" key="1">
    <citation type="journal article" date="2009" name="Science">
        <title>Green evolution and dynamic adaptations revealed by genomes of the marine picoeukaryotes Micromonas.</title>
        <authorList>
            <person name="Worden A.Z."/>
            <person name="Lee J.H."/>
            <person name="Mock T."/>
            <person name="Rouze P."/>
            <person name="Simmons M.P."/>
            <person name="Aerts A.L."/>
            <person name="Allen A.E."/>
            <person name="Cuvelier M.L."/>
            <person name="Derelle E."/>
            <person name="Everett M.V."/>
            <person name="Foulon E."/>
            <person name="Grimwood J."/>
            <person name="Gundlach H."/>
            <person name="Henrissat B."/>
            <person name="Napoli C."/>
            <person name="McDonald S.M."/>
            <person name="Parker M.S."/>
            <person name="Rombauts S."/>
            <person name="Salamov A."/>
            <person name="Von Dassow P."/>
            <person name="Badger J.H."/>
            <person name="Coutinho P.M."/>
            <person name="Demir E."/>
            <person name="Dubchak I."/>
            <person name="Gentemann C."/>
            <person name="Eikrem W."/>
            <person name="Gready J.E."/>
            <person name="John U."/>
            <person name="Lanier W."/>
            <person name="Lindquist E.A."/>
            <person name="Lucas S."/>
            <person name="Mayer K.F."/>
            <person name="Moreau H."/>
            <person name="Not F."/>
            <person name="Otillar R."/>
            <person name="Panaud O."/>
            <person name="Pangilinan J."/>
            <person name="Paulsen I."/>
            <person name="Piegu B."/>
            <person name="Poliakov A."/>
            <person name="Robbens S."/>
            <person name="Schmutz J."/>
            <person name="Toulza E."/>
            <person name="Wyss T."/>
            <person name="Zelensky A."/>
            <person name="Zhou K."/>
            <person name="Armbrust E.V."/>
            <person name="Bhattacharya D."/>
            <person name="Goodenough U.W."/>
            <person name="Van de Peer Y."/>
            <person name="Grigoriev I.V."/>
        </authorList>
    </citation>
    <scope>NUCLEOTIDE SEQUENCE [LARGE SCALE GENOMIC DNA]</scope>
    <source>
        <strain evidence="12">RCC299 / NOUM17</strain>
    </source>
</reference>
<dbReference type="RefSeq" id="XP_002500956.1">
    <property type="nucleotide sequence ID" value="XM_002500910.1"/>
</dbReference>
<dbReference type="GO" id="GO:0012505">
    <property type="term" value="C:endomembrane system"/>
    <property type="evidence" value="ECO:0007669"/>
    <property type="project" value="UniProtKB-SubCell"/>
</dbReference>
<dbReference type="GeneID" id="8242145"/>
<evidence type="ECO:0000256" key="7">
    <source>
        <dbReference type="ARBA" id="ARBA00022989"/>
    </source>
</evidence>
<dbReference type="GO" id="GO:0016020">
    <property type="term" value="C:membrane"/>
    <property type="evidence" value="ECO:0007669"/>
    <property type="project" value="InterPro"/>
</dbReference>
<keyword evidence="9 10" id="KW-0472">Membrane</keyword>
<name>C1E1R3_MICCC</name>
<keyword evidence="7 10" id="KW-1133">Transmembrane helix</keyword>
<evidence type="ECO:0000256" key="1">
    <source>
        <dbReference type="ARBA" id="ARBA00004127"/>
    </source>
</evidence>
<dbReference type="InterPro" id="IPR004131">
    <property type="entry name" value="PPase-energised_H-pump"/>
</dbReference>
<accession>C1E1R3</accession>
<evidence type="ECO:0000313" key="11">
    <source>
        <dbReference type="EMBL" id="ACO62214.1"/>
    </source>
</evidence>
<evidence type="ECO:0000256" key="8">
    <source>
        <dbReference type="ARBA" id="ARBA00023065"/>
    </source>
</evidence>
<protein>
    <recommendedName>
        <fullName evidence="2">H(+)-exporting diphosphatase</fullName>
        <ecNumber evidence="2">7.1.3.1</ecNumber>
    </recommendedName>
</protein>
<evidence type="ECO:0000256" key="4">
    <source>
        <dbReference type="ARBA" id="ARBA00022692"/>
    </source>
</evidence>
<dbReference type="EMBL" id="CP001324">
    <property type="protein sequence ID" value="ACO62214.1"/>
    <property type="molecule type" value="Genomic_DNA"/>
</dbReference>
<dbReference type="Proteomes" id="UP000002009">
    <property type="component" value="Chromosome 3"/>
</dbReference>
<keyword evidence="5" id="KW-0460">Magnesium</keyword>
<feature type="transmembrane region" description="Helical" evidence="10">
    <location>
        <begin position="60"/>
        <end position="80"/>
    </location>
</feature>
<keyword evidence="4 10" id="KW-0812">Transmembrane</keyword>
<dbReference type="AlphaFoldDB" id="C1E1R3"/>
<evidence type="ECO:0000313" key="12">
    <source>
        <dbReference type="Proteomes" id="UP000002009"/>
    </source>
</evidence>
<evidence type="ECO:0000256" key="9">
    <source>
        <dbReference type="ARBA" id="ARBA00023136"/>
    </source>
</evidence>
<dbReference type="EC" id="7.1.3.1" evidence="2"/>
<dbReference type="GO" id="GO:0009678">
    <property type="term" value="F:diphosphate hydrolysis-driven proton transmembrane transporter activity"/>
    <property type="evidence" value="ECO:0007669"/>
    <property type="project" value="UniProtKB-EC"/>
</dbReference>
<comment type="subcellular location">
    <subcellularLocation>
        <location evidence="1">Endomembrane system</location>
        <topology evidence="1">Multi-pass membrane protein</topology>
    </subcellularLocation>
</comment>
<dbReference type="InParanoid" id="C1E1R3"/>
<evidence type="ECO:0000256" key="5">
    <source>
        <dbReference type="ARBA" id="ARBA00022842"/>
    </source>
</evidence>
<feature type="transmembrane region" description="Helical" evidence="10">
    <location>
        <begin position="36"/>
        <end position="54"/>
    </location>
</feature>
<organism evidence="11 12">
    <name type="scientific">Micromonas commoda (strain RCC299 / NOUM17 / CCMP2709)</name>
    <name type="common">Picoplanktonic green alga</name>
    <dbReference type="NCBI Taxonomy" id="296587"/>
    <lineage>
        <taxon>Eukaryota</taxon>
        <taxon>Viridiplantae</taxon>
        <taxon>Chlorophyta</taxon>
        <taxon>Mamiellophyceae</taxon>
        <taxon>Mamiellales</taxon>
        <taxon>Mamiellaceae</taxon>
        <taxon>Micromonas</taxon>
    </lineage>
</organism>
<feature type="non-terminal residue" evidence="11">
    <location>
        <position position="86"/>
    </location>
</feature>
<evidence type="ECO:0000256" key="6">
    <source>
        <dbReference type="ARBA" id="ARBA00022967"/>
    </source>
</evidence>